<evidence type="ECO:0000313" key="4">
    <source>
        <dbReference type="RefSeq" id="XP_034109221.1"/>
    </source>
</evidence>
<protein>
    <submittedName>
        <fullName evidence="4">C-type lectin 37Db-like</fullName>
    </submittedName>
</protein>
<dbReference type="GeneID" id="117571267"/>
<accession>A0A6P8WZK8</accession>
<dbReference type="CDD" id="cd00037">
    <property type="entry name" value="CLECT"/>
    <property type="match status" value="1"/>
</dbReference>
<name>A0A6P8WZK8_DROAB</name>
<proteinExistence type="predicted"/>
<feature type="domain" description="C-type lectin" evidence="2">
    <location>
        <begin position="38"/>
        <end position="164"/>
    </location>
</feature>
<dbReference type="Pfam" id="PF00059">
    <property type="entry name" value="Lectin_C"/>
    <property type="match status" value="1"/>
</dbReference>
<gene>
    <name evidence="4" type="primary">LOC117571267</name>
</gene>
<evidence type="ECO:0000313" key="3">
    <source>
        <dbReference type="Proteomes" id="UP000515160"/>
    </source>
</evidence>
<dbReference type="SUPFAM" id="SSF56436">
    <property type="entry name" value="C-type lectin-like"/>
    <property type="match status" value="1"/>
</dbReference>
<dbReference type="RefSeq" id="XP_034109221.1">
    <property type="nucleotide sequence ID" value="XM_034253330.2"/>
</dbReference>
<dbReference type="Gene3D" id="3.10.100.10">
    <property type="entry name" value="Mannose-Binding Protein A, subunit A"/>
    <property type="match status" value="1"/>
</dbReference>
<keyword evidence="3" id="KW-1185">Reference proteome</keyword>
<dbReference type="AlphaFoldDB" id="A0A6P8WZK8"/>
<reference evidence="4" key="1">
    <citation type="submission" date="2025-08" db="UniProtKB">
        <authorList>
            <consortium name="RefSeq"/>
        </authorList>
    </citation>
    <scope>IDENTIFICATION</scope>
    <source>
        <strain evidence="4">15112-1751.03</strain>
        <tissue evidence="4">Whole Adult</tissue>
    </source>
</reference>
<dbReference type="Proteomes" id="UP000515160">
    <property type="component" value="Chromosome 3"/>
</dbReference>
<feature type="signal peptide" evidence="1">
    <location>
        <begin position="1"/>
        <end position="26"/>
    </location>
</feature>
<organism evidence="3 4">
    <name type="scientific">Drosophila albomicans</name>
    <name type="common">Fruit fly</name>
    <dbReference type="NCBI Taxonomy" id="7291"/>
    <lineage>
        <taxon>Eukaryota</taxon>
        <taxon>Metazoa</taxon>
        <taxon>Ecdysozoa</taxon>
        <taxon>Arthropoda</taxon>
        <taxon>Hexapoda</taxon>
        <taxon>Insecta</taxon>
        <taxon>Pterygota</taxon>
        <taxon>Neoptera</taxon>
        <taxon>Endopterygota</taxon>
        <taxon>Diptera</taxon>
        <taxon>Brachycera</taxon>
        <taxon>Muscomorpha</taxon>
        <taxon>Ephydroidea</taxon>
        <taxon>Drosophilidae</taxon>
        <taxon>Drosophila</taxon>
    </lineage>
</organism>
<feature type="chain" id="PRO_5027561406" evidence="1">
    <location>
        <begin position="27"/>
        <end position="188"/>
    </location>
</feature>
<dbReference type="OrthoDB" id="441660at2759"/>
<dbReference type="PROSITE" id="PS50041">
    <property type="entry name" value="C_TYPE_LECTIN_2"/>
    <property type="match status" value="1"/>
</dbReference>
<evidence type="ECO:0000259" key="2">
    <source>
        <dbReference type="PROSITE" id="PS50041"/>
    </source>
</evidence>
<dbReference type="InterPro" id="IPR016186">
    <property type="entry name" value="C-type_lectin-like/link_sf"/>
</dbReference>
<dbReference type="InterPro" id="IPR016187">
    <property type="entry name" value="CTDL_fold"/>
</dbReference>
<keyword evidence="1" id="KW-0732">Signal</keyword>
<dbReference type="InterPro" id="IPR001304">
    <property type="entry name" value="C-type_lectin-like"/>
</dbReference>
<dbReference type="SMART" id="SM00034">
    <property type="entry name" value="CLECT"/>
    <property type="match status" value="1"/>
</dbReference>
<evidence type="ECO:0000256" key="1">
    <source>
        <dbReference type="SAM" id="SignalP"/>
    </source>
</evidence>
<sequence length="188" mass="21239">MLWPKLIGFAVLSLLLAQLQFIPSDAAVSGCSDNFTQVAGKCLFAANYWYNWYQAERHCRSLGAGLFNLQNQTQLQQISDWLNATLPYTIEFWTSGNKLGQYGANYYWQNTGEQAHYLPWANGQPLAASGDCVTLFANYTYYEGILGYNLVVRNCTHPSPHVCEKQTQITDNRICLKTGSYENVQVLL</sequence>